<dbReference type="Pfam" id="PF01061">
    <property type="entry name" value="ABC2_membrane"/>
    <property type="match status" value="1"/>
</dbReference>
<dbReference type="PANTHER" id="PTHR30413:SF10">
    <property type="entry name" value="CAPSULE POLYSACCHARIDE EXPORT INNER-MEMBRANE PROTEIN CTRC"/>
    <property type="match status" value="1"/>
</dbReference>
<dbReference type="AlphaFoldDB" id="A0A8J6PXC3"/>
<comment type="caution">
    <text evidence="11">The sequence shown here is derived from an EMBL/GenBank/DDBJ whole genome shotgun (WGS) entry which is preliminary data.</text>
</comment>
<feature type="transmembrane region" description="Helical" evidence="9">
    <location>
        <begin position="233"/>
        <end position="253"/>
    </location>
</feature>
<evidence type="ECO:0000256" key="4">
    <source>
        <dbReference type="ARBA" id="ARBA00022475"/>
    </source>
</evidence>
<dbReference type="GO" id="GO:0015920">
    <property type="term" value="P:lipopolysaccharide transport"/>
    <property type="evidence" value="ECO:0007669"/>
    <property type="project" value="TreeGrafter"/>
</dbReference>
<dbReference type="GO" id="GO:0015774">
    <property type="term" value="P:polysaccharide transport"/>
    <property type="evidence" value="ECO:0007669"/>
    <property type="project" value="UniProtKB-KW"/>
</dbReference>
<evidence type="ECO:0000256" key="6">
    <source>
        <dbReference type="ARBA" id="ARBA00022989"/>
    </source>
</evidence>
<keyword evidence="7" id="KW-0625">Polysaccharide transport</keyword>
<feature type="domain" description="ABC-2 type transporter transmembrane" evidence="10">
    <location>
        <begin position="24"/>
        <end position="222"/>
    </location>
</feature>
<keyword evidence="8 9" id="KW-0472">Membrane</keyword>
<comment type="subcellular location">
    <subcellularLocation>
        <location evidence="1">Cell membrane</location>
        <topology evidence="1">Multi-pass membrane protein</topology>
    </subcellularLocation>
</comment>
<keyword evidence="12" id="KW-1185">Reference proteome</keyword>
<gene>
    <name evidence="11" type="ORF">ICI42_15125</name>
</gene>
<keyword evidence="6 9" id="KW-1133">Transmembrane helix</keyword>
<feature type="transmembrane region" description="Helical" evidence="9">
    <location>
        <begin position="146"/>
        <end position="171"/>
    </location>
</feature>
<evidence type="ECO:0000259" key="10">
    <source>
        <dbReference type="Pfam" id="PF01061"/>
    </source>
</evidence>
<dbReference type="GO" id="GO:0140359">
    <property type="term" value="F:ABC-type transporter activity"/>
    <property type="evidence" value="ECO:0007669"/>
    <property type="project" value="InterPro"/>
</dbReference>
<organism evidence="11 12">
    <name type="scientific">Oryzicola mucosus</name>
    <dbReference type="NCBI Taxonomy" id="2767425"/>
    <lineage>
        <taxon>Bacteria</taxon>
        <taxon>Pseudomonadati</taxon>
        <taxon>Pseudomonadota</taxon>
        <taxon>Alphaproteobacteria</taxon>
        <taxon>Hyphomicrobiales</taxon>
        <taxon>Phyllobacteriaceae</taxon>
        <taxon>Oryzicola</taxon>
    </lineage>
</organism>
<feature type="transmembrane region" description="Helical" evidence="9">
    <location>
        <begin position="123"/>
        <end position="140"/>
    </location>
</feature>
<evidence type="ECO:0000256" key="9">
    <source>
        <dbReference type="SAM" id="Phobius"/>
    </source>
</evidence>
<feature type="transmembrane region" description="Helical" evidence="9">
    <location>
        <begin position="42"/>
        <end position="62"/>
    </location>
</feature>
<dbReference type="Proteomes" id="UP000643405">
    <property type="component" value="Unassembled WGS sequence"/>
</dbReference>
<dbReference type="InterPro" id="IPR013525">
    <property type="entry name" value="ABC2_TM"/>
</dbReference>
<keyword evidence="5 9" id="KW-0812">Transmembrane</keyword>
<dbReference type="PANTHER" id="PTHR30413">
    <property type="entry name" value="INNER MEMBRANE TRANSPORT PERMEASE"/>
    <property type="match status" value="1"/>
</dbReference>
<proteinExistence type="inferred from homology"/>
<evidence type="ECO:0000313" key="12">
    <source>
        <dbReference type="Proteomes" id="UP000643405"/>
    </source>
</evidence>
<reference evidence="11" key="1">
    <citation type="submission" date="2020-09" db="EMBL/GenBank/DDBJ databases">
        <title>Genome seq and assembly of Tianweitania sp.</title>
        <authorList>
            <person name="Chhetri G."/>
        </authorList>
    </citation>
    <scope>NUCLEOTIDE SEQUENCE</scope>
    <source>
        <strain evidence="11">Rool2</strain>
    </source>
</reference>
<accession>A0A8J6PXC3</accession>
<keyword evidence="4" id="KW-1003">Cell membrane</keyword>
<evidence type="ECO:0000256" key="3">
    <source>
        <dbReference type="ARBA" id="ARBA00022448"/>
    </source>
</evidence>
<evidence type="ECO:0000256" key="8">
    <source>
        <dbReference type="ARBA" id="ARBA00023136"/>
    </source>
</evidence>
<dbReference type="GO" id="GO:0005886">
    <property type="term" value="C:plasma membrane"/>
    <property type="evidence" value="ECO:0007669"/>
    <property type="project" value="UniProtKB-SubCell"/>
</dbReference>
<dbReference type="EMBL" id="JACVVX010000004">
    <property type="protein sequence ID" value="MBD0415988.1"/>
    <property type="molecule type" value="Genomic_DNA"/>
</dbReference>
<protein>
    <submittedName>
        <fullName evidence="11">ABC transporter permease</fullName>
    </submittedName>
</protein>
<evidence type="ECO:0000256" key="1">
    <source>
        <dbReference type="ARBA" id="ARBA00004651"/>
    </source>
</evidence>
<feature type="transmembrane region" description="Helical" evidence="9">
    <location>
        <begin position="178"/>
        <end position="197"/>
    </location>
</feature>
<evidence type="ECO:0000256" key="5">
    <source>
        <dbReference type="ARBA" id="ARBA00022692"/>
    </source>
</evidence>
<feature type="transmembrane region" description="Helical" evidence="9">
    <location>
        <begin position="68"/>
        <end position="87"/>
    </location>
</feature>
<keyword evidence="3" id="KW-0813">Transport</keyword>
<evidence type="ECO:0000256" key="2">
    <source>
        <dbReference type="ARBA" id="ARBA00007783"/>
    </source>
</evidence>
<evidence type="ECO:0000313" key="11">
    <source>
        <dbReference type="EMBL" id="MBD0415988.1"/>
    </source>
</evidence>
<keyword evidence="7" id="KW-0762">Sugar transport</keyword>
<evidence type="ECO:0000256" key="7">
    <source>
        <dbReference type="ARBA" id="ARBA00023047"/>
    </source>
</evidence>
<name>A0A8J6PXC3_9HYPH</name>
<comment type="similarity">
    <text evidence="2">Belongs to the ABC-2 integral membrane protein family.</text>
</comment>
<dbReference type="RefSeq" id="WP_188165404.1">
    <property type="nucleotide sequence ID" value="NZ_JACVVX010000004.1"/>
</dbReference>
<sequence length="263" mass="29753">MIKAIGDAFSDIRSGFRLRRVWLALAREDIDDQHRRTRLGPLWLLVNYLAFASIFIFLFHRGDSSQESYAAYAATGLLVWLFISEILTQANTLFLREENFIKGTTLPISVYVLRLTMQSVIRAAYAVAGCAVILLLSGAVPTPVWLFSALALLLILVAAPATIIIFAFLGAYFPDSQFIVTNVMRLGMFLTPVFWVYSGQGGFRMAFYHWNPFTYFLEIFRIPITDNTVPTQSFLICGTVVLTLWLLALVLLGRYRKQVVFVL</sequence>